<keyword evidence="1" id="KW-0560">Oxidoreductase</keyword>
<dbReference type="SUPFAM" id="SSF51735">
    <property type="entry name" value="NAD(P)-binding Rossmann-fold domains"/>
    <property type="match status" value="1"/>
</dbReference>
<name>A0ABS1MH77_9NOCA</name>
<feature type="domain" description="Pyrroline-5-carboxylate reductase catalytic N-terminal" evidence="2">
    <location>
        <begin position="4"/>
        <end position="97"/>
    </location>
</feature>
<dbReference type="RefSeq" id="WP_201957877.1">
    <property type="nucleotide sequence ID" value="NZ_JAERRJ010000021.1"/>
</dbReference>
<gene>
    <name evidence="3" type="ORF">JK358_36615</name>
</gene>
<accession>A0ABS1MH77</accession>
<evidence type="ECO:0000256" key="1">
    <source>
        <dbReference type="ARBA" id="ARBA00023002"/>
    </source>
</evidence>
<dbReference type="Gene3D" id="3.40.50.720">
    <property type="entry name" value="NAD(P)-binding Rossmann-like Domain"/>
    <property type="match status" value="1"/>
</dbReference>
<dbReference type="InterPro" id="IPR028939">
    <property type="entry name" value="P5C_Rdtase_cat_N"/>
</dbReference>
<comment type="caution">
    <text evidence="3">The sequence shown here is derived from an EMBL/GenBank/DDBJ whole genome shotgun (WGS) entry which is preliminary data.</text>
</comment>
<reference evidence="3 4" key="1">
    <citation type="submission" date="2021-01" db="EMBL/GenBank/DDBJ databases">
        <title>WGS of actinomycetes isolated from Thailand.</title>
        <authorList>
            <person name="Thawai C."/>
        </authorList>
    </citation>
    <scope>NUCLEOTIDE SEQUENCE [LARGE SCALE GENOMIC DNA]</scope>
    <source>
        <strain evidence="3 4">LPG 2</strain>
    </source>
</reference>
<dbReference type="Proteomes" id="UP000602198">
    <property type="component" value="Unassembled WGS sequence"/>
</dbReference>
<evidence type="ECO:0000313" key="3">
    <source>
        <dbReference type="EMBL" id="MBL1079934.1"/>
    </source>
</evidence>
<dbReference type="PANTHER" id="PTHR14239">
    <property type="entry name" value="DUDULIN-RELATED"/>
    <property type="match status" value="1"/>
</dbReference>
<evidence type="ECO:0000259" key="2">
    <source>
        <dbReference type="Pfam" id="PF03807"/>
    </source>
</evidence>
<dbReference type="EMBL" id="JAERRJ010000021">
    <property type="protein sequence ID" value="MBL1079934.1"/>
    <property type="molecule type" value="Genomic_DNA"/>
</dbReference>
<protein>
    <submittedName>
        <fullName evidence="3">NADPH-dependent F420 reductase</fullName>
    </submittedName>
</protein>
<dbReference type="Pfam" id="PF03807">
    <property type="entry name" value="F420_oxidored"/>
    <property type="match status" value="1"/>
</dbReference>
<sequence>MTTFGIIGAGNMGRAIATRLGAAGHTVLIGDESPGKAGDLAAEVGAGVRGVVRATDVDTALDAEIVVLAVWYPGTVDIGNAHRQRLGGKIVIDIANPLDEAYTGLTLPSSTSAAEELAKALPDSRIVKAFNTVPAPVLTEGVLDDLPMDTFVAGDDTAARKTVLDLLDGTGLRGLDAGVLANSRLLERLTAFGIELGQRYGLGFEFGFKFVPTTF</sequence>
<dbReference type="InterPro" id="IPR051267">
    <property type="entry name" value="STEAP_metalloreductase"/>
</dbReference>
<proteinExistence type="predicted"/>
<organism evidence="3 4">
    <name type="scientific">Nocardia acididurans</name>
    <dbReference type="NCBI Taxonomy" id="2802282"/>
    <lineage>
        <taxon>Bacteria</taxon>
        <taxon>Bacillati</taxon>
        <taxon>Actinomycetota</taxon>
        <taxon>Actinomycetes</taxon>
        <taxon>Mycobacteriales</taxon>
        <taxon>Nocardiaceae</taxon>
        <taxon>Nocardia</taxon>
    </lineage>
</organism>
<dbReference type="PANTHER" id="PTHR14239:SF10">
    <property type="entry name" value="REDUCTASE"/>
    <property type="match status" value="1"/>
</dbReference>
<keyword evidence="4" id="KW-1185">Reference proteome</keyword>
<evidence type="ECO:0000313" key="4">
    <source>
        <dbReference type="Proteomes" id="UP000602198"/>
    </source>
</evidence>
<dbReference type="InterPro" id="IPR036291">
    <property type="entry name" value="NAD(P)-bd_dom_sf"/>
</dbReference>